<keyword evidence="1" id="KW-0489">Methyltransferase</keyword>
<dbReference type="EMBL" id="BAABAS010000004">
    <property type="protein sequence ID" value="GAA4227615.1"/>
    <property type="molecule type" value="Genomic_DNA"/>
</dbReference>
<keyword evidence="2" id="KW-1185">Reference proteome</keyword>
<dbReference type="GO" id="GO:0032259">
    <property type="term" value="P:methylation"/>
    <property type="evidence" value="ECO:0007669"/>
    <property type="project" value="UniProtKB-KW"/>
</dbReference>
<keyword evidence="1" id="KW-0808">Transferase</keyword>
<name>A0ABP8BVP5_9ACTN</name>
<evidence type="ECO:0000313" key="1">
    <source>
        <dbReference type="EMBL" id="GAA4227615.1"/>
    </source>
</evidence>
<proteinExistence type="predicted"/>
<gene>
    <name evidence="1" type="ORF">GCM10022254_15730</name>
</gene>
<sequence length="197" mass="21529">MGDGAILFREFLRFPFQVGAVLPSSASLAAVAARPVADDGDPVVVELGPGTGPITQAVQNRLGKRGRHVAVEVNPRLAGLLERRWPDVTVVRGNAVRLPEILASLELTADVVISSLPWASFGHDLQERLLASTLASLGDDGVFTAFAYVHAKPLPPAVRFRRRLDDLFEEVEVSRVVWWNAPPAVVYICRGPRRDHR</sequence>
<dbReference type="Proteomes" id="UP001501710">
    <property type="component" value="Unassembled WGS sequence"/>
</dbReference>
<accession>A0ABP8BVP5</accession>
<dbReference type="GO" id="GO:0008168">
    <property type="term" value="F:methyltransferase activity"/>
    <property type="evidence" value="ECO:0007669"/>
    <property type="project" value="UniProtKB-KW"/>
</dbReference>
<dbReference type="SUPFAM" id="SSF53335">
    <property type="entry name" value="S-adenosyl-L-methionine-dependent methyltransferases"/>
    <property type="match status" value="1"/>
</dbReference>
<dbReference type="CDD" id="cd02440">
    <property type="entry name" value="AdoMet_MTases"/>
    <property type="match status" value="1"/>
</dbReference>
<comment type="caution">
    <text evidence="1">The sequence shown here is derived from an EMBL/GenBank/DDBJ whole genome shotgun (WGS) entry which is preliminary data.</text>
</comment>
<evidence type="ECO:0000313" key="2">
    <source>
        <dbReference type="Proteomes" id="UP001501710"/>
    </source>
</evidence>
<dbReference type="RefSeq" id="WP_344892046.1">
    <property type="nucleotide sequence ID" value="NZ_BAABAS010000004.1"/>
</dbReference>
<dbReference type="InterPro" id="IPR029063">
    <property type="entry name" value="SAM-dependent_MTases_sf"/>
</dbReference>
<reference evidence="2" key="1">
    <citation type="journal article" date="2019" name="Int. J. Syst. Evol. Microbiol.">
        <title>The Global Catalogue of Microorganisms (GCM) 10K type strain sequencing project: providing services to taxonomists for standard genome sequencing and annotation.</title>
        <authorList>
            <consortium name="The Broad Institute Genomics Platform"/>
            <consortium name="The Broad Institute Genome Sequencing Center for Infectious Disease"/>
            <person name="Wu L."/>
            <person name="Ma J."/>
        </authorList>
    </citation>
    <scope>NUCLEOTIDE SEQUENCE [LARGE SCALE GENOMIC DNA]</scope>
    <source>
        <strain evidence="2">JCM 17440</strain>
    </source>
</reference>
<protein>
    <submittedName>
        <fullName evidence="1">Methyltransferase domain-containing protein</fullName>
    </submittedName>
</protein>
<dbReference type="Gene3D" id="3.40.50.150">
    <property type="entry name" value="Vaccinia Virus protein VP39"/>
    <property type="match status" value="1"/>
</dbReference>
<organism evidence="1 2">
    <name type="scientific">Actinomadura meridiana</name>
    <dbReference type="NCBI Taxonomy" id="559626"/>
    <lineage>
        <taxon>Bacteria</taxon>
        <taxon>Bacillati</taxon>
        <taxon>Actinomycetota</taxon>
        <taxon>Actinomycetes</taxon>
        <taxon>Streptosporangiales</taxon>
        <taxon>Thermomonosporaceae</taxon>
        <taxon>Actinomadura</taxon>
    </lineage>
</organism>